<organism evidence="2 3">
    <name type="scientific">Paenibacillus validus</name>
    <dbReference type="NCBI Taxonomy" id="44253"/>
    <lineage>
        <taxon>Bacteria</taxon>
        <taxon>Bacillati</taxon>
        <taxon>Bacillota</taxon>
        <taxon>Bacilli</taxon>
        <taxon>Bacillales</taxon>
        <taxon>Paenibacillaceae</taxon>
        <taxon>Paenibacillus</taxon>
    </lineage>
</organism>
<reference evidence="2 3" key="1">
    <citation type="submission" date="2019-11" db="EMBL/GenBank/DDBJ databases">
        <title>Draft genome sequences of five Paenibacillus species of dairy origin.</title>
        <authorList>
            <person name="Olajide A.M."/>
            <person name="Chen S."/>
            <person name="Lapointe G."/>
        </authorList>
    </citation>
    <scope>NUCLEOTIDE SEQUENCE [LARGE SCALE GENOMIC DNA]</scope>
    <source>
        <strain evidence="2 3">2CS3</strain>
    </source>
</reference>
<evidence type="ECO:0000313" key="3">
    <source>
        <dbReference type="Proteomes" id="UP000450917"/>
    </source>
</evidence>
<feature type="chain" id="PRO_5030893711" description="SH3 domain-containing protein" evidence="1">
    <location>
        <begin position="25"/>
        <end position="408"/>
    </location>
</feature>
<feature type="signal peptide" evidence="1">
    <location>
        <begin position="1"/>
        <end position="24"/>
    </location>
</feature>
<accession>A0A7X3CRI7</accession>
<gene>
    <name evidence="2" type="ORF">GNP93_06195</name>
</gene>
<protein>
    <recommendedName>
        <fullName evidence="4">SH3 domain-containing protein</fullName>
    </recommendedName>
</protein>
<evidence type="ECO:0000313" key="2">
    <source>
        <dbReference type="EMBL" id="MUG70267.1"/>
    </source>
</evidence>
<keyword evidence="3" id="KW-1185">Reference proteome</keyword>
<comment type="caution">
    <text evidence="2">The sequence shown here is derived from an EMBL/GenBank/DDBJ whole genome shotgun (WGS) entry which is preliminary data.</text>
</comment>
<dbReference type="EMBL" id="WNZX01000003">
    <property type="protein sequence ID" value="MUG70267.1"/>
    <property type="molecule type" value="Genomic_DNA"/>
</dbReference>
<dbReference type="Proteomes" id="UP000450917">
    <property type="component" value="Unassembled WGS sequence"/>
</dbReference>
<evidence type="ECO:0000256" key="1">
    <source>
        <dbReference type="SAM" id="SignalP"/>
    </source>
</evidence>
<dbReference type="RefSeq" id="WP_155614257.1">
    <property type="nucleotide sequence ID" value="NZ_WNZX01000003.1"/>
</dbReference>
<sequence>MTKWFILLLATAMAVLSGPQLSHAEQELAAPSVMPYVTLLDDFTLYASSETRPDEAIGALSALQSVHLAPIESSRLLDITRMDKVRVETWLGEAWINLKEGSYKYGKLELQEQTLTLLEQETPIYESPMKMTAYGLSPQQVQAVASISVCDPYTPCYTNANDKWYLIQTSWLGNKWIRPYHFAEKYKGDPVEGMIAIAQESEVYLFPFDNPMTDEPKLPPQVVKPVAKYIQQTRMVPPSVWYQIDTPKGLRWIHLDSYGYGFEGVESVDLKLDIPVPFYYYRSPFDYYAEPSEQQQPQAVHVIGRRDGWYFVLADDSGKWINPAKEIASQLTGDFENDAKLGVKQSNARLDLTESSIALDTPYVDSSLLNNALTFTPQTITASRVWTSPNGESWYYIHTWQGPKWVRP</sequence>
<proteinExistence type="predicted"/>
<evidence type="ECO:0008006" key="4">
    <source>
        <dbReference type="Google" id="ProtNLM"/>
    </source>
</evidence>
<keyword evidence="1" id="KW-0732">Signal</keyword>
<name>A0A7X3CRI7_9BACL</name>
<dbReference type="AlphaFoldDB" id="A0A7X3CRI7"/>